<accession>A0A9J7J072</accession>
<dbReference type="InterPro" id="IPR055469">
    <property type="entry name" value="DUF7041"/>
</dbReference>
<evidence type="ECO:0000313" key="2">
    <source>
        <dbReference type="Proteomes" id="UP000301870"/>
    </source>
</evidence>
<protein>
    <submittedName>
        <fullName evidence="3">Uncharacterized protein LOC111364384</fullName>
    </submittedName>
</protein>
<evidence type="ECO:0000259" key="1">
    <source>
        <dbReference type="Pfam" id="PF23055"/>
    </source>
</evidence>
<dbReference type="OrthoDB" id="6260718at2759"/>
<dbReference type="GeneID" id="111364384"/>
<reference evidence="3" key="1">
    <citation type="submission" date="2025-08" db="UniProtKB">
        <authorList>
            <consortium name="RefSeq"/>
        </authorList>
    </citation>
    <scope>IDENTIFICATION</scope>
    <source>
        <strain evidence="3">Ishihara</strain>
        <tissue evidence="3">Whole body</tissue>
    </source>
</reference>
<gene>
    <name evidence="3" type="primary">LOC111364384</name>
</gene>
<dbReference type="AlphaFoldDB" id="A0A9J7J072"/>
<dbReference type="PANTHER" id="PTHR33327">
    <property type="entry name" value="ENDONUCLEASE"/>
    <property type="match status" value="1"/>
</dbReference>
<sequence>MESNIPKGGAKDIILGESYRVGVRTPPFNPSDPELWFALLEGQFVLSSITADATKFYYVLAQLEPQHSAEIRDLVVNPPNTNKYETLKTELVRRLSASQEKRIKQLLMHEEIGDRKPTAFLRHLQHLAGENVPKEFIRTIWASRLPTHLQTCIAAQQTKMSLEDLAELADRVNDVVPTTMLLTSPTPSQVA</sequence>
<name>A0A9J7J072_SPOLT</name>
<dbReference type="Pfam" id="PF23055">
    <property type="entry name" value="DUF7041"/>
    <property type="match status" value="1"/>
</dbReference>
<keyword evidence="2" id="KW-1185">Reference proteome</keyword>
<dbReference type="PANTHER" id="PTHR33327:SF3">
    <property type="entry name" value="RNA-DIRECTED DNA POLYMERASE"/>
    <property type="match status" value="1"/>
</dbReference>
<feature type="domain" description="DUF7041" evidence="1">
    <location>
        <begin position="26"/>
        <end position="107"/>
    </location>
</feature>
<evidence type="ECO:0000313" key="3">
    <source>
        <dbReference type="RefSeq" id="XP_022836999.1"/>
    </source>
</evidence>
<dbReference type="RefSeq" id="XP_022836999.1">
    <property type="nucleotide sequence ID" value="XM_022981231.1"/>
</dbReference>
<proteinExistence type="predicted"/>
<dbReference type="Proteomes" id="UP000301870">
    <property type="component" value="Unplaced"/>
</dbReference>
<feature type="non-terminal residue" evidence="3">
    <location>
        <position position="191"/>
    </location>
</feature>
<dbReference type="KEGG" id="sliu:111364384"/>
<organism evidence="2 3">
    <name type="scientific">Spodoptera litura</name>
    <name type="common">Asian cotton leafworm</name>
    <dbReference type="NCBI Taxonomy" id="69820"/>
    <lineage>
        <taxon>Eukaryota</taxon>
        <taxon>Metazoa</taxon>
        <taxon>Ecdysozoa</taxon>
        <taxon>Arthropoda</taxon>
        <taxon>Hexapoda</taxon>
        <taxon>Insecta</taxon>
        <taxon>Pterygota</taxon>
        <taxon>Neoptera</taxon>
        <taxon>Endopterygota</taxon>
        <taxon>Lepidoptera</taxon>
        <taxon>Glossata</taxon>
        <taxon>Ditrysia</taxon>
        <taxon>Noctuoidea</taxon>
        <taxon>Noctuidae</taxon>
        <taxon>Amphipyrinae</taxon>
        <taxon>Spodoptera</taxon>
    </lineage>
</organism>